<dbReference type="EMBL" id="AAKN02038740">
    <property type="status" value="NOT_ANNOTATED_CDS"/>
    <property type="molecule type" value="Genomic_DNA"/>
</dbReference>
<dbReference type="STRING" id="10141.ENSCPOP00000032156"/>
<feature type="signal peptide" evidence="3">
    <location>
        <begin position="1"/>
        <end position="23"/>
    </location>
</feature>
<feature type="chain" id="PRO_5011448665" description="Endomucin" evidence="3">
    <location>
        <begin position="24"/>
        <end position="258"/>
    </location>
</feature>
<dbReference type="GeneTree" id="ENSGT00390000012139"/>
<evidence type="ECO:0008006" key="6">
    <source>
        <dbReference type="Google" id="ProtNLM"/>
    </source>
</evidence>
<dbReference type="Proteomes" id="UP000005447">
    <property type="component" value="Unassembled WGS sequence"/>
</dbReference>
<feature type="compositionally biased region" description="Polar residues" evidence="1">
    <location>
        <begin position="41"/>
        <end position="57"/>
    </location>
</feature>
<sequence>MTQLPAVTALLLLLPTLCRECDCATDAKNITASPIPATVSTTNTFVSTPNVNNSVAEPTTGTSSHGAASTSSAGLLPVTPSTAGGGAESTTGGRPSQNESVTPEETMTSSSLSSVPPTLQSSQNMTVNQSSTETTKIPVSTQQQDPAPSEATVVPSTQTTSENVSHSQDIEDAKNTSSFSTSPSYSSIILPVVIVLIVITLSVFVLVGLYQMCWKKEPGTPEDGSDQPQSNKESVKLLTVKTISHEPGEHRVAEKSKN</sequence>
<evidence type="ECO:0000256" key="3">
    <source>
        <dbReference type="SAM" id="SignalP"/>
    </source>
</evidence>
<dbReference type="InterPro" id="IPR010740">
    <property type="entry name" value="Endomucin"/>
</dbReference>
<feature type="transmembrane region" description="Helical" evidence="2">
    <location>
        <begin position="188"/>
        <end position="210"/>
    </location>
</feature>
<dbReference type="OMA" id="ISQFQGT"/>
<dbReference type="KEGG" id="cpoc:100728697"/>
<name>A0A286Y2U2_CAVPO</name>
<reference evidence="5" key="1">
    <citation type="journal article" date="2011" name="Nature">
        <title>A high-resolution map of human evolutionary constraint using 29 mammals.</title>
        <authorList>
            <person name="Lindblad-Toh K."/>
            <person name="Garber M."/>
            <person name="Zuk O."/>
            <person name="Lin M.F."/>
            <person name="Parker B.J."/>
            <person name="Washietl S."/>
            <person name="Kheradpour P."/>
            <person name="Ernst J."/>
            <person name="Jordan G."/>
            <person name="Mauceli E."/>
            <person name="Ward L.D."/>
            <person name="Lowe C.B."/>
            <person name="Holloway A.K."/>
            <person name="Clamp M."/>
            <person name="Gnerre S."/>
            <person name="Alfoldi J."/>
            <person name="Beal K."/>
            <person name="Chang J."/>
            <person name="Clawson H."/>
            <person name="Cuff J."/>
            <person name="Di Palma F."/>
            <person name="Fitzgerald S."/>
            <person name="Flicek P."/>
            <person name="Guttman M."/>
            <person name="Hubisz M.J."/>
            <person name="Jaffe D.B."/>
            <person name="Jungreis I."/>
            <person name="Kent W.J."/>
            <person name="Kostka D."/>
            <person name="Lara M."/>
            <person name="Martins A.L."/>
            <person name="Massingham T."/>
            <person name="Moltke I."/>
            <person name="Raney B.J."/>
            <person name="Rasmussen M.D."/>
            <person name="Robinson J."/>
            <person name="Stark A."/>
            <person name="Vilella A.J."/>
            <person name="Wen J."/>
            <person name="Xie X."/>
            <person name="Zody M.C."/>
            <person name="Baldwin J."/>
            <person name="Bloom T."/>
            <person name="Chin C.W."/>
            <person name="Heiman D."/>
            <person name="Nicol R."/>
            <person name="Nusbaum C."/>
            <person name="Young S."/>
            <person name="Wilkinson J."/>
            <person name="Worley K.C."/>
            <person name="Kovar C.L."/>
            <person name="Muzny D.M."/>
            <person name="Gibbs R.A."/>
            <person name="Cree A."/>
            <person name="Dihn H.H."/>
            <person name="Fowler G."/>
            <person name="Jhangiani S."/>
            <person name="Joshi V."/>
            <person name="Lee S."/>
            <person name="Lewis L.R."/>
            <person name="Nazareth L.V."/>
            <person name="Okwuonu G."/>
            <person name="Santibanez J."/>
            <person name="Warren W.C."/>
            <person name="Mardis E.R."/>
            <person name="Weinstock G.M."/>
            <person name="Wilson R.K."/>
            <person name="Delehaunty K."/>
            <person name="Dooling D."/>
            <person name="Fronik C."/>
            <person name="Fulton L."/>
            <person name="Fulton B."/>
            <person name="Graves T."/>
            <person name="Minx P."/>
            <person name="Sodergren E."/>
            <person name="Birney E."/>
            <person name="Margulies E.H."/>
            <person name="Herrero J."/>
            <person name="Green E.D."/>
            <person name="Haussler D."/>
            <person name="Siepel A."/>
            <person name="Goldman N."/>
            <person name="Pollard K.S."/>
            <person name="Pedersen J.S."/>
            <person name="Lander E.S."/>
            <person name="Kellis M."/>
        </authorList>
    </citation>
    <scope>NUCLEOTIDE SEQUENCE [LARGE SCALE GENOMIC DNA]</scope>
    <source>
        <strain evidence="5">2N</strain>
    </source>
</reference>
<dbReference type="EMBL" id="AAKN02038739">
    <property type="status" value="NOT_ANNOTATED_CDS"/>
    <property type="molecule type" value="Genomic_DNA"/>
</dbReference>
<keyword evidence="5" id="KW-1185">Reference proteome</keyword>
<accession>A0A286Y2U2</accession>
<keyword evidence="2" id="KW-1133">Transmembrane helix</keyword>
<keyword evidence="2" id="KW-0812">Transmembrane</keyword>
<dbReference type="Bgee" id="ENSCPOG00000030941">
    <property type="expression patterns" value="Expressed in adult mammalian kidney and 12 other cell types or tissues"/>
</dbReference>
<feature type="region of interest" description="Disordered" evidence="1">
    <location>
        <begin position="41"/>
        <end position="183"/>
    </location>
</feature>
<evidence type="ECO:0000313" key="4">
    <source>
        <dbReference type="Ensembl" id="ENSCPOP00000032156.1"/>
    </source>
</evidence>
<dbReference type="PANTHER" id="PTHR15869">
    <property type="entry name" value="ENDOMUCIN-RELATED"/>
    <property type="match status" value="1"/>
</dbReference>
<protein>
    <recommendedName>
        <fullName evidence="6">Endomucin</fullName>
    </recommendedName>
</protein>
<dbReference type="InParanoid" id="A0A286Y2U2"/>
<feature type="compositionally biased region" description="Low complexity" evidence="1">
    <location>
        <begin position="59"/>
        <end position="93"/>
    </location>
</feature>
<dbReference type="Pfam" id="PF07010">
    <property type="entry name" value="Endomucin"/>
    <property type="match status" value="1"/>
</dbReference>
<feature type="compositionally biased region" description="Low complexity" evidence="1">
    <location>
        <begin position="108"/>
        <end position="123"/>
    </location>
</feature>
<dbReference type="AlphaFoldDB" id="A0A286Y2U2"/>
<dbReference type="RefSeq" id="XP_003468071.2">
    <property type="nucleotide sequence ID" value="XM_003468023.5"/>
</dbReference>
<dbReference type="CTD" id="51705"/>
<feature type="compositionally biased region" description="Polar residues" evidence="1">
    <location>
        <begin position="94"/>
        <end position="107"/>
    </location>
</feature>
<evidence type="ECO:0000256" key="1">
    <source>
        <dbReference type="SAM" id="MobiDB-lite"/>
    </source>
</evidence>
<feature type="compositionally biased region" description="Polar residues" evidence="1">
    <location>
        <begin position="124"/>
        <end position="146"/>
    </location>
</feature>
<dbReference type="FunCoup" id="A0A286Y2U2">
    <property type="interactions" value="310"/>
</dbReference>
<evidence type="ECO:0000313" key="5">
    <source>
        <dbReference type="Proteomes" id="UP000005447"/>
    </source>
</evidence>
<gene>
    <name evidence="4" type="primary">Emcn</name>
</gene>
<reference evidence="4" key="3">
    <citation type="submission" date="2025-09" db="UniProtKB">
        <authorList>
            <consortium name="Ensembl"/>
        </authorList>
    </citation>
    <scope>IDENTIFICATION</scope>
    <source>
        <strain evidence="4">2N</strain>
    </source>
</reference>
<proteinExistence type="predicted"/>
<dbReference type="OrthoDB" id="9632909at2759"/>
<organism evidence="4 5">
    <name type="scientific">Cavia porcellus</name>
    <name type="common">Guinea pig</name>
    <dbReference type="NCBI Taxonomy" id="10141"/>
    <lineage>
        <taxon>Eukaryota</taxon>
        <taxon>Metazoa</taxon>
        <taxon>Chordata</taxon>
        <taxon>Craniata</taxon>
        <taxon>Vertebrata</taxon>
        <taxon>Euteleostomi</taxon>
        <taxon>Mammalia</taxon>
        <taxon>Eutheria</taxon>
        <taxon>Euarchontoglires</taxon>
        <taxon>Glires</taxon>
        <taxon>Rodentia</taxon>
        <taxon>Hystricomorpha</taxon>
        <taxon>Caviidae</taxon>
        <taxon>Cavia</taxon>
    </lineage>
</organism>
<evidence type="ECO:0000256" key="2">
    <source>
        <dbReference type="SAM" id="Phobius"/>
    </source>
</evidence>
<feature type="compositionally biased region" description="Polar residues" evidence="1">
    <location>
        <begin position="154"/>
        <end position="167"/>
    </location>
</feature>
<keyword evidence="3" id="KW-0732">Signal</keyword>
<dbReference type="Ensembl" id="ENSCPOT00000040972.1">
    <property type="protein sequence ID" value="ENSCPOP00000032156.1"/>
    <property type="gene ID" value="ENSCPOG00000030941.1"/>
</dbReference>
<dbReference type="PANTHER" id="PTHR15869:SF0">
    <property type="entry name" value="ENDOMUCIN"/>
    <property type="match status" value="1"/>
</dbReference>
<keyword evidence="2" id="KW-0472">Membrane</keyword>
<dbReference type="GeneID" id="100728697"/>
<reference evidence="4" key="2">
    <citation type="submission" date="2025-08" db="UniProtKB">
        <authorList>
            <consortium name="Ensembl"/>
        </authorList>
    </citation>
    <scope>IDENTIFICATION</scope>
    <source>
        <strain evidence="4">2N</strain>
    </source>
</reference>
<dbReference type="VEuPathDB" id="HostDB:ENSCPOG00000030941"/>